<dbReference type="InterPro" id="IPR050446">
    <property type="entry name" value="FAD-oxidoreductase/Apoptosis"/>
</dbReference>
<dbReference type="Pfam" id="PF07992">
    <property type="entry name" value="Pyr_redox_2"/>
    <property type="match status" value="1"/>
</dbReference>
<reference evidence="7 8" key="1">
    <citation type="journal article" date="2018" name="Nat. Biotechnol.">
        <title>A standardized bacterial taxonomy based on genome phylogeny substantially revises the tree of life.</title>
        <authorList>
            <person name="Parks D.H."/>
            <person name="Chuvochina M."/>
            <person name="Waite D.W."/>
            <person name="Rinke C."/>
            <person name="Skarshewski A."/>
            <person name="Chaumeil P.A."/>
            <person name="Hugenholtz P."/>
        </authorList>
    </citation>
    <scope>NUCLEOTIDE SEQUENCE [LARGE SCALE GENOMIC DNA]</scope>
    <source>
        <strain evidence="7">UBA10707</strain>
    </source>
</reference>
<sequence>MNGNVVIVGSGHAGVSVAFKLRTQGFKGNITVIGEEIYLPYHRPPLSKKYIANLADEGRLYLKQESQYRSEKIDLRLNCRVNAIHRSEKQVELEDGERIQYDALVLATGARARSLSTALGGGAQNIHTLRNLSDAKRIRDALTQNKRLLVVGGGYIGLEMAAVARSLGLQVTLIERESRILGRVAAAQTAAYFKNLHEKHGVRVLEGVGIESLERSNDRIEKVRLSDGTVIGVDVVVVGIGVIPELQLAQEAGLQVANGIVVDRAGRTSDTAIYAVGDCASFVFRGQMIRLESVQNAVDMAEVVGLSIAGASTRYDCQPWFWSDQYTTKLQIAGLNLGYTQVAVRNKNETALSVWYFDQEGLIAVDSINDAKAFMTARKWLSSGQSPCLDDIANQSLELSAMTIFEKTDLVT</sequence>
<name>A0A356LNF4_9BURK</name>
<dbReference type="PRINTS" id="PR00368">
    <property type="entry name" value="FADPNR"/>
</dbReference>
<keyword evidence="4" id="KW-0560">Oxidoreductase</keyword>
<dbReference type="Proteomes" id="UP000264036">
    <property type="component" value="Unassembled WGS sequence"/>
</dbReference>
<proteinExistence type="predicted"/>
<protein>
    <submittedName>
        <fullName evidence="7">Pyridine nucleotide-disulfide oxidoreductase</fullName>
    </submittedName>
</protein>
<comment type="cofactor">
    <cofactor evidence="1">
        <name>FAD</name>
        <dbReference type="ChEBI" id="CHEBI:57692"/>
    </cofactor>
</comment>
<dbReference type="InterPro" id="IPR028202">
    <property type="entry name" value="Reductase_C"/>
</dbReference>
<dbReference type="Gene3D" id="3.50.50.60">
    <property type="entry name" value="FAD/NAD(P)-binding domain"/>
    <property type="match status" value="2"/>
</dbReference>
<dbReference type="SUPFAM" id="SSF51905">
    <property type="entry name" value="FAD/NAD(P)-binding domain"/>
    <property type="match status" value="2"/>
</dbReference>
<organism evidence="7 8">
    <name type="scientific">Advenella kashmirensis</name>
    <dbReference type="NCBI Taxonomy" id="310575"/>
    <lineage>
        <taxon>Bacteria</taxon>
        <taxon>Pseudomonadati</taxon>
        <taxon>Pseudomonadota</taxon>
        <taxon>Betaproteobacteria</taxon>
        <taxon>Burkholderiales</taxon>
        <taxon>Alcaligenaceae</taxon>
    </lineage>
</organism>
<evidence type="ECO:0000313" key="7">
    <source>
        <dbReference type="EMBL" id="HBP32065.1"/>
    </source>
</evidence>
<dbReference type="PRINTS" id="PR00411">
    <property type="entry name" value="PNDRDTASEI"/>
</dbReference>
<evidence type="ECO:0000256" key="2">
    <source>
        <dbReference type="ARBA" id="ARBA00022630"/>
    </source>
</evidence>
<dbReference type="PANTHER" id="PTHR43557">
    <property type="entry name" value="APOPTOSIS-INDUCING FACTOR 1"/>
    <property type="match status" value="1"/>
</dbReference>
<dbReference type="EMBL" id="DOEK01000047">
    <property type="protein sequence ID" value="HBP32065.1"/>
    <property type="molecule type" value="Genomic_DNA"/>
</dbReference>
<dbReference type="InterPro" id="IPR016156">
    <property type="entry name" value="FAD/NAD-linked_Rdtase_dimer_sf"/>
</dbReference>
<keyword evidence="2" id="KW-0285">Flavoprotein</keyword>
<dbReference type="Gene3D" id="3.30.390.30">
    <property type="match status" value="1"/>
</dbReference>
<dbReference type="Pfam" id="PF14759">
    <property type="entry name" value="Reductase_C"/>
    <property type="match status" value="1"/>
</dbReference>
<feature type="domain" description="Reductase C-terminal" evidence="6">
    <location>
        <begin position="320"/>
        <end position="401"/>
    </location>
</feature>
<keyword evidence="3" id="KW-0274">FAD</keyword>
<dbReference type="PANTHER" id="PTHR43557:SF2">
    <property type="entry name" value="RIESKE DOMAIN-CONTAINING PROTEIN-RELATED"/>
    <property type="match status" value="1"/>
</dbReference>
<dbReference type="GO" id="GO:0005737">
    <property type="term" value="C:cytoplasm"/>
    <property type="evidence" value="ECO:0007669"/>
    <property type="project" value="TreeGrafter"/>
</dbReference>
<evidence type="ECO:0000256" key="3">
    <source>
        <dbReference type="ARBA" id="ARBA00022827"/>
    </source>
</evidence>
<evidence type="ECO:0000256" key="4">
    <source>
        <dbReference type="ARBA" id="ARBA00023002"/>
    </source>
</evidence>
<evidence type="ECO:0000259" key="6">
    <source>
        <dbReference type="Pfam" id="PF14759"/>
    </source>
</evidence>
<comment type="caution">
    <text evidence="7">The sequence shown here is derived from an EMBL/GenBank/DDBJ whole genome shotgun (WGS) entry which is preliminary data.</text>
</comment>
<feature type="domain" description="FAD/NAD(P)-binding" evidence="5">
    <location>
        <begin position="4"/>
        <end position="301"/>
    </location>
</feature>
<dbReference type="GO" id="GO:0016651">
    <property type="term" value="F:oxidoreductase activity, acting on NAD(P)H"/>
    <property type="evidence" value="ECO:0007669"/>
    <property type="project" value="TreeGrafter"/>
</dbReference>
<dbReference type="AlphaFoldDB" id="A0A356LNF4"/>
<dbReference type="SUPFAM" id="SSF55424">
    <property type="entry name" value="FAD/NAD-linked reductases, dimerisation (C-terminal) domain"/>
    <property type="match status" value="1"/>
</dbReference>
<gene>
    <name evidence="7" type="ORF">DD666_21980</name>
</gene>
<dbReference type="InterPro" id="IPR023753">
    <property type="entry name" value="FAD/NAD-binding_dom"/>
</dbReference>
<evidence type="ECO:0000313" key="8">
    <source>
        <dbReference type="Proteomes" id="UP000264036"/>
    </source>
</evidence>
<evidence type="ECO:0000259" key="5">
    <source>
        <dbReference type="Pfam" id="PF07992"/>
    </source>
</evidence>
<evidence type="ECO:0000256" key="1">
    <source>
        <dbReference type="ARBA" id="ARBA00001974"/>
    </source>
</evidence>
<dbReference type="InterPro" id="IPR036188">
    <property type="entry name" value="FAD/NAD-bd_sf"/>
</dbReference>
<accession>A0A356LNF4</accession>